<reference evidence="1 2" key="1">
    <citation type="submission" date="2024-11" db="EMBL/GenBank/DDBJ databases">
        <authorList>
            <person name="Heng Y.C."/>
            <person name="Lim A.C.H."/>
            <person name="Lee J.K.Y."/>
            <person name="Kittelmann S."/>
        </authorList>
    </citation>
    <scope>NUCLEOTIDE SEQUENCE [LARGE SCALE GENOMIC DNA]</scope>
    <source>
        <strain evidence="1 2">WILCCON 0185</strain>
    </source>
</reference>
<dbReference type="Proteomes" id="UP001623591">
    <property type="component" value="Unassembled WGS sequence"/>
</dbReference>
<proteinExistence type="predicted"/>
<organism evidence="1 2">
    <name type="scientific">Candidatus Clostridium stratigraminis</name>
    <dbReference type="NCBI Taxonomy" id="3381661"/>
    <lineage>
        <taxon>Bacteria</taxon>
        <taxon>Bacillati</taxon>
        <taxon>Bacillota</taxon>
        <taxon>Clostridia</taxon>
        <taxon>Eubacteriales</taxon>
        <taxon>Clostridiaceae</taxon>
        <taxon>Clostridium</taxon>
    </lineage>
</organism>
<evidence type="ECO:0008006" key="3">
    <source>
        <dbReference type="Google" id="ProtNLM"/>
    </source>
</evidence>
<name>A0ABW8T288_9CLOT</name>
<dbReference type="EMBL" id="JBJHZZ010000002">
    <property type="protein sequence ID" value="MFL0246505.1"/>
    <property type="molecule type" value="Genomic_DNA"/>
</dbReference>
<protein>
    <recommendedName>
        <fullName evidence="3">Flagellar hook-length control protein FliK</fullName>
    </recommendedName>
</protein>
<evidence type="ECO:0000313" key="1">
    <source>
        <dbReference type="EMBL" id="MFL0246505.1"/>
    </source>
</evidence>
<dbReference type="RefSeq" id="WP_406768971.1">
    <property type="nucleotide sequence ID" value="NZ_JBJHZZ010000002.1"/>
</dbReference>
<sequence>MAGISNIIGAYNINPKRISSKLSFEVGQVFSAKIVSTGELNKELILRLLDGWQFPAKLQKQLDFVPDGLVKFQVEGFSEGKLQIKLLNSSKDQDELDKNTLEDLLLQSKIDVNKEDYDILKNMIKHNMPLTKENISKVKTIFDFRDKLLEDTEEADNFILKFINSKNIKPDSAEGIEIKDTLIKFFNALKNISEDEILTMIENNIDLNEENINSFIKVNNESSTIYKDLKDISKQMELNFNQEEDISKLLIKIKEAPNAKEEINKLFEELKLKGESSSLNSKESNLFEGLKKLLQENIPNKEMNKFINPKGKDSDSFDILNAKTIETADNGNKDSNSIVSDKNNETLESEFEKIEKGFKALSENNSDKDKDKSINLEKNSENKDLEEKVLAFKSSSKDKISLVKNQLEDMVKEEFTNKTETMKNIIKEVLDKIDKTKPEIMDKVIQGLKDNINDFKVFNSISNQYYYLDIPINLNREEYNCKLLIKDDRKTGKKIDSKNVSMVVSVKTGNIGVVDAYMKVKEQNMNVTLKCDETWIKLLSSGKNKIMNELKELGYNTFLNIEKRDLGVNLITCRDFFDDSSLSSINVKV</sequence>
<keyword evidence="2" id="KW-1185">Reference proteome</keyword>
<gene>
    <name evidence="1" type="ORF">ACJDUG_05945</name>
</gene>
<evidence type="ECO:0000313" key="2">
    <source>
        <dbReference type="Proteomes" id="UP001623591"/>
    </source>
</evidence>
<comment type="caution">
    <text evidence="1">The sequence shown here is derived from an EMBL/GenBank/DDBJ whole genome shotgun (WGS) entry which is preliminary data.</text>
</comment>
<accession>A0ABW8T288</accession>